<organism evidence="9 10">
    <name type="scientific">Colletotrichum abscissum</name>
    <dbReference type="NCBI Taxonomy" id="1671311"/>
    <lineage>
        <taxon>Eukaryota</taxon>
        <taxon>Fungi</taxon>
        <taxon>Dikarya</taxon>
        <taxon>Ascomycota</taxon>
        <taxon>Pezizomycotina</taxon>
        <taxon>Sordariomycetes</taxon>
        <taxon>Hypocreomycetidae</taxon>
        <taxon>Glomerellales</taxon>
        <taxon>Glomerellaceae</taxon>
        <taxon>Colletotrichum</taxon>
        <taxon>Colletotrichum acutatum species complex</taxon>
    </lineage>
</organism>
<dbReference type="OrthoDB" id="3039123at2759"/>
<dbReference type="Proteomes" id="UP001056436">
    <property type="component" value="Unassembled WGS sequence"/>
</dbReference>
<dbReference type="SUPFAM" id="SSF53474">
    <property type="entry name" value="alpha/beta-Hydrolases"/>
    <property type="match status" value="1"/>
</dbReference>
<protein>
    <recommendedName>
        <fullName evidence="8">Carboxylic ester hydrolase</fullName>
        <ecNumber evidence="8">3.1.1.-</ecNumber>
    </recommendedName>
</protein>
<dbReference type="InterPro" id="IPR029058">
    <property type="entry name" value="AB_hydrolase_fold"/>
</dbReference>
<dbReference type="AlphaFoldDB" id="A0A9Q0B2Q5"/>
<feature type="chain" id="PRO_5040547808" description="Carboxylic ester hydrolase" evidence="8">
    <location>
        <begin position="29"/>
        <end position="569"/>
    </location>
</feature>
<dbReference type="PANTHER" id="PTHR33938">
    <property type="entry name" value="FERULOYL ESTERASE B-RELATED"/>
    <property type="match status" value="1"/>
</dbReference>
<comment type="caution">
    <text evidence="9">The sequence shown here is derived from an EMBL/GenBank/DDBJ whole genome shotgun (WGS) entry which is preliminary data.</text>
</comment>
<dbReference type="InterPro" id="IPR011118">
    <property type="entry name" value="Tannase/feruloyl_esterase"/>
</dbReference>
<evidence type="ECO:0000256" key="8">
    <source>
        <dbReference type="RuleBase" id="RU361238"/>
    </source>
</evidence>
<keyword evidence="3" id="KW-0479">Metal-binding</keyword>
<name>A0A9Q0B2Q5_9PEZI</name>
<proteinExistence type="inferred from homology"/>
<keyword evidence="4 8" id="KW-0732">Signal</keyword>
<keyword evidence="7" id="KW-1015">Disulfide bond</keyword>
<keyword evidence="5 8" id="KW-0378">Hydrolase</keyword>
<evidence type="ECO:0000256" key="4">
    <source>
        <dbReference type="ARBA" id="ARBA00022729"/>
    </source>
</evidence>
<dbReference type="Pfam" id="PF07519">
    <property type="entry name" value="Tannase"/>
    <property type="match status" value="1"/>
</dbReference>
<dbReference type="PANTHER" id="PTHR33938:SF8">
    <property type="entry name" value="CARBOXYLIC ESTER HYDROLASE"/>
    <property type="match status" value="1"/>
</dbReference>
<keyword evidence="2" id="KW-0719">Serine esterase</keyword>
<dbReference type="GO" id="GO:0030600">
    <property type="term" value="F:feruloyl esterase activity"/>
    <property type="evidence" value="ECO:0007669"/>
    <property type="project" value="UniProtKB-ARBA"/>
</dbReference>
<keyword evidence="6" id="KW-0106">Calcium</keyword>
<evidence type="ECO:0000256" key="2">
    <source>
        <dbReference type="ARBA" id="ARBA00022487"/>
    </source>
</evidence>
<evidence type="ECO:0000256" key="5">
    <source>
        <dbReference type="ARBA" id="ARBA00022801"/>
    </source>
</evidence>
<feature type="signal peptide" evidence="8">
    <location>
        <begin position="1"/>
        <end position="28"/>
    </location>
</feature>
<dbReference type="EC" id="3.1.1.-" evidence="8"/>
<sequence length="569" mass="62419">MFSKPPNSPGLLGTTLLTLAALTSSTSASTSPKCDPSTFTFPSIPGLQHIKTTAVQVHNYTSFPNRLSEASLATTSASATGIPPFCNVTVSYTHPGHDDLVNVHVWLPLEKSAWNERFMGLGGGGFVVGEVDGDGPSAAIQEGYVAAVTDGGHLASLRPDVWALRGPGNIDWPLLVNFGYRSLHELAVVGKAVLRAYYDAEERYSYFKGCSTGGRQGLAVAQRYPGDFDGVLSMCPAVEFPAMVTSLYFPQLVMRWRGYWPSGCELEAIVKAGVEACDLGDGRRDGVIGRLGECGFDVRTAEGREFGCDGKDGEKIEGRVSRGAVEVVEEVVGGVLDEEGREMFPSYVPGTQFAGLLAMMNSVCEDETDRTRCAGVPFSVTDEWIRLFIEKDPAFDPASMSRETFRDVFRRGVEEYDSVIGTPIPDMRRFRERGGKVLMWHGMADQAISIKVGRGLFEKAKGIEAKRGVEIEEFWRYFEVPGVNHCVSMYGAPFPWSALEKLRAWVERGVAPEQLDARGFKIGEDGKVVVDEEVRRICLYPEEGVWNGKTWVCVKPGEKIEVIEEKEEL</sequence>
<evidence type="ECO:0000256" key="6">
    <source>
        <dbReference type="ARBA" id="ARBA00022837"/>
    </source>
</evidence>
<evidence type="ECO:0000256" key="3">
    <source>
        <dbReference type="ARBA" id="ARBA00022723"/>
    </source>
</evidence>
<dbReference type="EMBL" id="SDAQ01000020">
    <property type="protein sequence ID" value="KAI3554925.1"/>
    <property type="molecule type" value="Genomic_DNA"/>
</dbReference>
<evidence type="ECO:0000256" key="1">
    <source>
        <dbReference type="ARBA" id="ARBA00006249"/>
    </source>
</evidence>
<evidence type="ECO:0000313" key="10">
    <source>
        <dbReference type="Proteomes" id="UP001056436"/>
    </source>
</evidence>
<dbReference type="GO" id="GO:0046872">
    <property type="term" value="F:metal ion binding"/>
    <property type="evidence" value="ECO:0007669"/>
    <property type="project" value="UniProtKB-KW"/>
</dbReference>
<evidence type="ECO:0000313" key="9">
    <source>
        <dbReference type="EMBL" id="KAI3554925.1"/>
    </source>
</evidence>
<dbReference type="Gene3D" id="3.40.50.1820">
    <property type="entry name" value="alpha/beta hydrolase"/>
    <property type="match status" value="1"/>
</dbReference>
<comment type="similarity">
    <text evidence="1 8">Belongs to the tannase family.</text>
</comment>
<keyword evidence="10" id="KW-1185">Reference proteome</keyword>
<accession>A0A9Q0B2Q5</accession>
<reference evidence="9" key="1">
    <citation type="submission" date="2019-01" db="EMBL/GenBank/DDBJ databases">
        <title>Colletotrichum abscissum LGMF1257.</title>
        <authorList>
            <person name="Baroncelli R."/>
        </authorList>
    </citation>
    <scope>NUCLEOTIDE SEQUENCE</scope>
    <source>
        <strain evidence="9">Ca142</strain>
    </source>
</reference>
<evidence type="ECO:0000256" key="7">
    <source>
        <dbReference type="ARBA" id="ARBA00023157"/>
    </source>
</evidence>
<gene>
    <name evidence="9" type="ORF">CABS02_04764</name>
</gene>